<sequence length="96" mass="10125">MRVYLAADADDLARLAAGEALTNEQLLPASDDEEDELAALEEAAESGAVAVAAEVDVEDDPVLLRHVAAFHVALDDSGHLQWFGADELDAVRALLA</sequence>
<dbReference type="Proteomes" id="UP001501057">
    <property type="component" value="Unassembled WGS sequence"/>
</dbReference>
<accession>A0ABP4VU79</accession>
<keyword evidence="2" id="KW-1185">Reference proteome</keyword>
<dbReference type="RefSeq" id="WP_344199860.1">
    <property type="nucleotide sequence ID" value="NZ_BAAAME010000004.1"/>
</dbReference>
<gene>
    <name evidence="1" type="ORF">GCM10009710_16310</name>
</gene>
<evidence type="ECO:0000313" key="2">
    <source>
        <dbReference type="Proteomes" id="UP001501057"/>
    </source>
</evidence>
<reference evidence="2" key="1">
    <citation type="journal article" date="2019" name="Int. J. Syst. Evol. Microbiol.">
        <title>The Global Catalogue of Microorganisms (GCM) 10K type strain sequencing project: providing services to taxonomists for standard genome sequencing and annotation.</title>
        <authorList>
            <consortium name="The Broad Institute Genomics Platform"/>
            <consortium name="The Broad Institute Genome Sequencing Center for Infectious Disease"/>
            <person name="Wu L."/>
            <person name="Ma J."/>
        </authorList>
    </citation>
    <scope>NUCLEOTIDE SEQUENCE [LARGE SCALE GENOMIC DNA]</scope>
    <source>
        <strain evidence="2">JCM 13518</strain>
    </source>
</reference>
<dbReference type="EMBL" id="BAAAME010000004">
    <property type="protein sequence ID" value="GAA1736749.1"/>
    <property type="molecule type" value="Genomic_DNA"/>
</dbReference>
<proteinExistence type="predicted"/>
<evidence type="ECO:0000313" key="1">
    <source>
        <dbReference type="EMBL" id="GAA1736749.1"/>
    </source>
</evidence>
<name>A0ABP4VU79_9ACTN</name>
<comment type="caution">
    <text evidence="1">The sequence shown here is derived from an EMBL/GenBank/DDBJ whole genome shotgun (WGS) entry which is preliminary data.</text>
</comment>
<protein>
    <submittedName>
        <fullName evidence="1">Uncharacterized protein</fullName>
    </submittedName>
</protein>
<organism evidence="1 2">
    <name type="scientific">Aeromicrobium alkaliterrae</name>
    <dbReference type="NCBI Taxonomy" id="302168"/>
    <lineage>
        <taxon>Bacteria</taxon>
        <taxon>Bacillati</taxon>
        <taxon>Actinomycetota</taxon>
        <taxon>Actinomycetes</taxon>
        <taxon>Propionibacteriales</taxon>
        <taxon>Nocardioidaceae</taxon>
        <taxon>Aeromicrobium</taxon>
    </lineage>
</organism>